<dbReference type="RefSeq" id="WP_002731292.1">
    <property type="nucleotide sequence ID" value="NZ_CAHP01000060.1"/>
</dbReference>
<gene>
    <name evidence="1" type="ORF">PHAMO_80032</name>
</gene>
<sequence length="91" mass="10238">MRTSNAAGHEIKHPDEVMTLDERAFQMWAVHPKDLDNLGFKTRVNFFKAHLIAAQGGKTFCVGCQDEHSCSHEVVERCAGLLFQARERVAP</sequence>
<reference evidence="1 2" key="1">
    <citation type="journal article" date="2012" name="J. Bacteriol.">
        <title>Draft Genome Sequence of the Purple Photosynthetic Bacterium Phaeospirillum molischianum DSM120, a Particularly Versatile Bacterium.</title>
        <authorList>
            <person name="Duquesne K."/>
            <person name="Prima V."/>
            <person name="Ji B."/>
            <person name="Rouy Z."/>
            <person name="Medigue C."/>
            <person name="Talla E."/>
            <person name="Sturgis J.N."/>
        </authorList>
    </citation>
    <scope>NUCLEOTIDE SEQUENCE [LARGE SCALE GENOMIC DNA]</scope>
    <source>
        <strain evidence="2">DSM120</strain>
    </source>
</reference>
<comment type="caution">
    <text evidence="1">The sequence shown here is derived from an EMBL/GenBank/DDBJ whole genome shotgun (WGS) entry which is preliminary data.</text>
</comment>
<evidence type="ECO:0000313" key="1">
    <source>
        <dbReference type="EMBL" id="CCG43241.1"/>
    </source>
</evidence>
<accession>H8FY03</accession>
<evidence type="ECO:0000313" key="2">
    <source>
        <dbReference type="Proteomes" id="UP000004169"/>
    </source>
</evidence>
<dbReference type="Proteomes" id="UP000004169">
    <property type="component" value="Unassembled WGS sequence"/>
</dbReference>
<dbReference type="AlphaFoldDB" id="H8FY03"/>
<keyword evidence="2" id="KW-1185">Reference proteome</keyword>
<protein>
    <submittedName>
        <fullName evidence="1">Uncharacterized protein</fullName>
    </submittedName>
</protein>
<organism evidence="1 2">
    <name type="scientific">Magnetospirillum molischianum DSM 120</name>
    <dbReference type="NCBI Taxonomy" id="1150626"/>
    <lineage>
        <taxon>Bacteria</taxon>
        <taxon>Pseudomonadati</taxon>
        <taxon>Pseudomonadota</taxon>
        <taxon>Alphaproteobacteria</taxon>
        <taxon>Rhodospirillales</taxon>
        <taxon>Rhodospirillaceae</taxon>
        <taxon>Magnetospirillum</taxon>
    </lineage>
</organism>
<proteinExistence type="predicted"/>
<dbReference type="EMBL" id="CAHP01000060">
    <property type="protein sequence ID" value="CCG43241.1"/>
    <property type="molecule type" value="Genomic_DNA"/>
</dbReference>
<dbReference type="STRING" id="1150626.PHAMO_80032"/>
<name>H8FY03_MAGML</name>